<dbReference type="OrthoDB" id="9776217at2"/>
<feature type="domain" description="IstB-like ATP-binding" evidence="1">
    <location>
        <begin position="11"/>
        <end position="241"/>
    </location>
</feature>
<name>A0A833HL21_9FIRM</name>
<dbReference type="PANTHER" id="PTHR30050">
    <property type="entry name" value="CHROMOSOMAL REPLICATION INITIATOR PROTEIN DNAA"/>
    <property type="match status" value="1"/>
</dbReference>
<sequence length="250" mass="29154">MYSLNEETRRKLRELNLNEFIEIIDIQAKHAEFVNMPFNDRLQLAIDHVYQVKYNSKVNRLINSAKFRITNASVADVHYVERGLDKSLIMSLSTAQFIDNNINIIFHGFTGSGKSYLACALGKEACLRGIRTRYIRLPDLLMLRDEADLEKQGLSKLLKKFTNYKLLIIDEWLLDELSEEEQHFIFELIERRHDSTSTIFCTQFKTEDWHDRLGGGVHADAMMDRIVHNAAWVYAGDLNMRQFYSKTKAI</sequence>
<dbReference type="AlphaFoldDB" id="A0A833HL21"/>
<dbReference type="GO" id="GO:0006260">
    <property type="term" value="P:DNA replication"/>
    <property type="evidence" value="ECO:0007669"/>
    <property type="project" value="TreeGrafter"/>
</dbReference>
<accession>A0A833HL21</accession>
<dbReference type="InterPro" id="IPR002611">
    <property type="entry name" value="IstB_ATP-bd"/>
</dbReference>
<keyword evidence="2" id="KW-0547">Nucleotide-binding</keyword>
<evidence type="ECO:0000313" key="3">
    <source>
        <dbReference type="Proteomes" id="UP000465601"/>
    </source>
</evidence>
<dbReference type="InterPro" id="IPR027417">
    <property type="entry name" value="P-loop_NTPase"/>
</dbReference>
<dbReference type="GO" id="GO:0005524">
    <property type="term" value="F:ATP binding"/>
    <property type="evidence" value="ECO:0007669"/>
    <property type="project" value="UniProtKB-KW"/>
</dbReference>
<dbReference type="SUPFAM" id="SSF52540">
    <property type="entry name" value="P-loop containing nucleoside triphosphate hydrolases"/>
    <property type="match status" value="1"/>
</dbReference>
<dbReference type="EMBL" id="WBZB01000082">
    <property type="protein sequence ID" value="KAB3524431.1"/>
    <property type="molecule type" value="Genomic_DNA"/>
</dbReference>
<protein>
    <submittedName>
        <fullName evidence="2">ATP-binding protein</fullName>
    </submittedName>
</protein>
<reference evidence="2 3" key="1">
    <citation type="submission" date="2019-10" db="EMBL/GenBank/DDBJ databases">
        <title>Alkaliphilus serpentinus sp. nov. and Alkaliphilus pronyensis sp. nov., two novel anaerobic alkaliphilic species isolated from the serpentinized-hosted hydrothermal field of the Prony Bay (New Caledonia).</title>
        <authorList>
            <person name="Postec A."/>
        </authorList>
    </citation>
    <scope>NUCLEOTIDE SEQUENCE [LARGE SCALE GENOMIC DNA]</scope>
    <source>
        <strain evidence="2 3">LacT</strain>
    </source>
</reference>
<dbReference type="PANTHER" id="PTHR30050:SF4">
    <property type="entry name" value="ATP-BINDING PROTEIN RV3427C IN INSERTION SEQUENCE-RELATED"/>
    <property type="match status" value="1"/>
</dbReference>
<dbReference type="RefSeq" id="WP_151867331.1">
    <property type="nucleotide sequence ID" value="NZ_WBZB01000082.1"/>
</dbReference>
<dbReference type="InterPro" id="IPR028350">
    <property type="entry name" value="DNAC/IstB-like"/>
</dbReference>
<organism evidence="2 3">
    <name type="scientific">Alkaliphilus serpentinus</name>
    <dbReference type="NCBI Taxonomy" id="1482731"/>
    <lineage>
        <taxon>Bacteria</taxon>
        <taxon>Bacillati</taxon>
        <taxon>Bacillota</taxon>
        <taxon>Clostridia</taxon>
        <taxon>Peptostreptococcales</taxon>
        <taxon>Natronincolaceae</taxon>
        <taxon>Alkaliphilus</taxon>
    </lineage>
</organism>
<dbReference type="Gene3D" id="3.40.50.300">
    <property type="entry name" value="P-loop containing nucleotide triphosphate hydrolases"/>
    <property type="match status" value="1"/>
</dbReference>
<dbReference type="Proteomes" id="UP000465601">
    <property type="component" value="Unassembled WGS sequence"/>
</dbReference>
<keyword evidence="3" id="KW-1185">Reference proteome</keyword>
<evidence type="ECO:0000313" key="2">
    <source>
        <dbReference type="EMBL" id="KAB3524431.1"/>
    </source>
</evidence>
<comment type="caution">
    <text evidence="2">The sequence shown here is derived from an EMBL/GenBank/DDBJ whole genome shotgun (WGS) entry which is preliminary data.</text>
</comment>
<dbReference type="Pfam" id="PF01695">
    <property type="entry name" value="IstB_IS21"/>
    <property type="match status" value="1"/>
</dbReference>
<keyword evidence="2" id="KW-0067">ATP-binding</keyword>
<proteinExistence type="predicted"/>
<dbReference type="PIRSF" id="PIRSF003073">
    <property type="entry name" value="DNAC_TnpB_IstB"/>
    <property type="match status" value="1"/>
</dbReference>
<gene>
    <name evidence="2" type="ORF">F8153_15885</name>
</gene>
<evidence type="ECO:0000259" key="1">
    <source>
        <dbReference type="Pfam" id="PF01695"/>
    </source>
</evidence>
<dbReference type="CDD" id="cd00009">
    <property type="entry name" value="AAA"/>
    <property type="match status" value="1"/>
</dbReference>